<name>A0ABV4TV50_9GAMM</name>
<comment type="caution">
    <text evidence="2">The sequence shown here is derived from an EMBL/GenBank/DDBJ whole genome shotgun (WGS) entry which is preliminary data.</text>
</comment>
<accession>A0ABV4TV50</accession>
<sequence>MDAGSSSRWTSRLAPVVSLSAARSGGAGPEGREEPGPEPADKVQPAEGPAKPSGRGFSNTLAEQYLARERRRIEAQRERHKLEAGEDPVQHPHPEAPPEPAPGGRTYEYVRGADGRFHLAVEAKAPADSSRRSHPEESGTQQAAGQAPASYSPGRADRRAAAKAYLAAAEPGDRVHRESPPSPRNLRGEAAYQRWESPTGPLEILGRFLNRTI</sequence>
<evidence type="ECO:0000313" key="3">
    <source>
        <dbReference type="Proteomes" id="UP001575181"/>
    </source>
</evidence>
<protein>
    <submittedName>
        <fullName evidence="2">Uncharacterized protein</fullName>
    </submittedName>
</protein>
<gene>
    <name evidence="2" type="ORF">ACERLL_10080</name>
</gene>
<proteinExistence type="predicted"/>
<evidence type="ECO:0000256" key="1">
    <source>
        <dbReference type="SAM" id="MobiDB-lite"/>
    </source>
</evidence>
<feature type="compositionally biased region" description="Polar residues" evidence="1">
    <location>
        <begin position="1"/>
        <end position="10"/>
    </location>
</feature>
<dbReference type="EMBL" id="JBGUAW010000006">
    <property type="protein sequence ID" value="MFA9461172.1"/>
    <property type="molecule type" value="Genomic_DNA"/>
</dbReference>
<feature type="compositionally biased region" description="Basic and acidic residues" evidence="1">
    <location>
        <begin position="111"/>
        <end position="121"/>
    </location>
</feature>
<feature type="compositionally biased region" description="Basic and acidic residues" evidence="1">
    <location>
        <begin position="30"/>
        <end position="41"/>
    </location>
</feature>
<dbReference type="Proteomes" id="UP001575181">
    <property type="component" value="Unassembled WGS sequence"/>
</dbReference>
<keyword evidence="3" id="KW-1185">Reference proteome</keyword>
<reference evidence="2 3" key="1">
    <citation type="submission" date="2024-08" db="EMBL/GenBank/DDBJ databases">
        <title>Whole-genome sequencing of halo(alkali)philic microorganisms from hypersaline lakes.</title>
        <authorList>
            <person name="Sorokin D.Y."/>
            <person name="Merkel A.Y."/>
            <person name="Messina E."/>
            <person name="Yakimov M."/>
        </authorList>
    </citation>
    <scope>NUCLEOTIDE SEQUENCE [LARGE SCALE GENOMIC DNA]</scope>
    <source>
        <strain evidence="2 3">Cl-TMA</strain>
    </source>
</reference>
<dbReference type="RefSeq" id="WP_373655958.1">
    <property type="nucleotide sequence ID" value="NZ_JBGUAW010000006.1"/>
</dbReference>
<evidence type="ECO:0000313" key="2">
    <source>
        <dbReference type="EMBL" id="MFA9461172.1"/>
    </source>
</evidence>
<feature type="region of interest" description="Disordered" evidence="1">
    <location>
        <begin position="1"/>
        <end position="193"/>
    </location>
</feature>
<organism evidence="2 3">
    <name type="scientific">Thiohalorhabdus methylotrophus</name>
    <dbReference type="NCBI Taxonomy" id="3242694"/>
    <lineage>
        <taxon>Bacteria</taxon>
        <taxon>Pseudomonadati</taxon>
        <taxon>Pseudomonadota</taxon>
        <taxon>Gammaproteobacteria</taxon>
        <taxon>Thiohalorhabdales</taxon>
        <taxon>Thiohalorhabdaceae</taxon>
        <taxon>Thiohalorhabdus</taxon>
    </lineage>
</organism>
<feature type="compositionally biased region" description="Basic and acidic residues" evidence="1">
    <location>
        <begin position="66"/>
        <end position="96"/>
    </location>
</feature>